<dbReference type="SUPFAM" id="SSF47781">
    <property type="entry name" value="RuvA domain 2-like"/>
    <property type="match status" value="1"/>
</dbReference>
<dbReference type="GO" id="GO:0006260">
    <property type="term" value="P:DNA replication"/>
    <property type="evidence" value="ECO:0007669"/>
    <property type="project" value="UniProtKB-KW"/>
</dbReference>
<dbReference type="GO" id="GO:0006281">
    <property type="term" value="P:DNA repair"/>
    <property type="evidence" value="ECO:0007669"/>
    <property type="project" value="UniProtKB-UniRule"/>
</dbReference>
<evidence type="ECO:0000256" key="5">
    <source>
        <dbReference type="ARBA" id="ARBA00022490"/>
    </source>
</evidence>
<dbReference type="InterPro" id="IPR004805">
    <property type="entry name" value="DnaE2/DnaE/PolC"/>
</dbReference>
<evidence type="ECO:0000256" key="10">
    <source>
        <dbReference type="ARBA" id="ARBA00022932"/>
    </source>
</evidence>
<dbReference type="InterPro" id="IPR011708">
    <property type="entry name" value="DNA_pol3_alpha_NTPase_dom"/>
</dbReference>
<evidence type="ECO:0000256" key="7">
    <source>
        <dbReference type="ARBA" id="ARBA00022695"/>
    </source>
</evidence>
<evidence type="ECO:0000256" key="14">
    <source>
        <dbReference type="SAM" id="MobiDB-lite"/>
    </source>
</evidence>
<reference evidence="16 17" key="1">
    <citation type="submission" date="2019-10" db="EMBL/GenBank/DDBJ databases">
        <title>Georgenia wutianyii sp. nov. and Georgenia yuyongxinii sp. nov. isolated from plateau pika (Ochotona curzoniae) in the Qinghai-Tibet plateau of China.</title>
        <authorList>
            <person name="Tian Z."/>
        </authorList>
    </citation>
    <scope>NUCLEOTIDE SEQUENCE [LARGE SCALE GENOMIC DNA]</scope>
    <source>
        <strain evidence="16 17">DSM 21501</strain>
    </source>
</reference>
<evidence type="ECO:0000256" key="6">
    <source>
        <dbReference type="ARBA" id="ARBA00022679"/>
    </source>
</evidence>
<sequence>MRRIRLGGPVVDVSASHRTCVRYTGGVSVPYAELHAHSAFSFLDGASQPEELAAEAARLGLEALALTDHDGLYGVVRLAEAARSLGLATVLGAELNLATTGRAGGATAAGAGGQMDPDGTHLLVLARGPEGYRRLSRALALAHLSAGAKGRADYDLEDLAAQAGGHWLVLTGCRKGAVRQALEGADGARAARAELDRLAALFGRDNVAVEITEDGPLASARNDALADLARAERLPLVATGAVHCARPGDQVLADVLAATRARASLEEIDGWLPANPAHLRSGAEMAARHHRHPDAVAASVALAAGCAFDLQLVAPDLPPHPVPPGHTEATWLRELTYRGAAERYGPRGAERVPGAYAMIEHELEVIEQLHFPGYFLIVHEIVEFCRNRHILCQGRGSAANSAVCFALGITAVDAVQHRLLFERFLSPGRSGPPDIDLDIESGRREEVIQFVYERYGREHAAQVANVISYRPRSAVRDAARAFGYDVGQQDAWSKSIERWGSLRGPDDGQHGTAVLTRDGRAPAPADDVSGIPDPVLDVAERMLRLPRHLGIHSGGMVLCDRPVIEVCPVEWATMPGRTVLQWDKDDCADAGLVKFDLLGLGMLTALRLAFDAINAPGYHADEGAGADADADGTEIGLHSLPQEDPAVYDLLCAADTVGVFQVESRAQMATLPRLRPRCFYDIVVEVALIRPGPIQGDSVNPYINRRLGREKVTYLHPLLEPALSKTLGVPLFQEQLMQIAIDVAGFSPAEADQLRKAMGSKRSSERMEALHGRLLAGMAANGVTSEVAEAIYDKLKAFADFGFPESHAFSFAYLVYASAWLKVHHPEAFFAALLAAQPMGFYSPQSLVADARRHGVAVHRADVNASAVQAQVEHRAHPLPGETSSRARDVNSGASARDVNSGGPPAPSAAGTRLQPPAFADVAGLVRPHAHLAVRLGLAPVRGVGEKTAERIVTERERGGPFADLPDLARRVDLTAAQLEALATAGALGCFGLDRREALWAAGVLAGEHGTRHARRRGRPPGRRASSAAVTSRELLDVSREGEGGWYQPPLPGTAVGVEAPALPGMDAVETAVADVWATGVSPDSFPTQFRRADLTAGGVVTVAGLAGRPPGERLQVAGVVTHRQRPGTAGGVTFLSLEDETGLLNVVCSSGLWARYRKVARTSAALVVRGTLERADGVTNLVADKISPLSLVVPSASRDFR</sequence>
<evidence type="ECO:0000256" key="13">
    <source>
        <dbReference type="HAMAP-Rule" id="MF_01902"/>
    </source>
</evidence>
<comment type="similarity">
    <text evidence="2 13">Belongs to the DNA polymerase type-C family. DnaE2 subfamily.</text>
</comment>
<keyword evidence="9 13" id="KW-0227">DNA damage</keyword>
<dbReference type="GO" id="GO:0005737">
    <property type="term" value="C:cytoplasm"/>
    <property type="evidence" value="ECO:0007669"/>
    <property type="project" value="UniProtKB-SubCell"/>
</dbReference>
<dbReference type="Pfam" id="PF14579">
    <property type="entry name" value="HHH_6"/>
    <property type="match status" value="1"/>
</dbReference>
<dbReference type="CDD" id="cd04485">
    <property type="entry name" value="DnaE_OBF"/>
    <property type="match status" value="1"/>
</dbReference>
<dbReference type="Pfam" id="PF17657">
    <property type="entry name" value="DNA_pol3_finger"/>
    <property type="match status" value="1"/>
</dbReference>
<keyword evidence="6 13" id="KW-0808">Transferase</keyword>
<dbReference type="Proteomes" id="UP000451860">
    <property type="component" value="Unassembled WGS sequence"/>
</dbReference>
<dbReference type="Pfam" id="PF01336">
    <property type="entry name" value="tRNA_anti-codon"/>
    <property type="match status" value="1"/>
</dbReference>
<keyword evidence="5 13" id="KW-0963">Cytoplasm</keyword>
<comment type="function">
    <text evidence="13">DNA polymerase involved in damage-induced mutagenesis and translesion synthesis (TLS). It is not the major replicative DNA polymerase.</text>
</comment>
<dbReference type="InterPro" id="IPR004013">
    <property type="entry name" value="PHP_dom"/>
</dbReference>
<dbReference type="SUPFAM" id="SSF89550">
    <property type="entry name" value="PHP domain-like"/>
    <property type="match status" value="1"/>
</dbReference>
<evidence type="ECO:0000256" key="12">
    <source>
        <dbReference type="ARBA" id="ARBA00049244"/>
    </source>
</evidence>
<proteinExistence type="inferred from homology"/>
<comment type="caution">
    <text evidence="16">The sequence shown here is derived from an EMBL/GenBank/DDBJ whole genome shotgun (WGS) entry which is preliminary data.</text>
</comment>
<dbReference type="GO" id="GO:0003676">
    <property type="term" value="F:nucleic acid binding"/>
    <property type="evidence" value="ECO:0007669"/>
    <property type="project" value="InterPro"/>
</dbReference>
<dbReference type="InterPro" id="IPR029460">
    <property type="entry name" value="DNAPol_HHH"/>
</dbReference>
<dbReference type="AlphaFoldDB" id="A0A7J5UJU4"/>
<dbReference type="InterPro" id="IPR023073">
    <property type="entry name" value="DnaE2"/>
</dbReference>
<dbReference type="InterPro" id="IPR010994">
    <property type="entry name" value="RuvA_2-like"/>
</dbReference>
<dbReference type="Pfam" id="PF02811">
    <property type="entry name" value="PHP"/>
    <property type="match status" value="1"/>
</dbReference>
<dbReference type="InterPro" id="IPR040982">
    <property type="entry name" value="DNA_pol3_finger"/>
</dbReference>
<evidence type="ECO:0000256" key="4">
    <source>
        <dbReference type="ARBA" id="ARBA00017273"/>
    </source>
</evidence>
<comment type="catalytic activity">
    <reaction evidence="12 13">
        <text>DNA(n) + a 2'-deoxyribonucleoside 5'-triphosphate = DNA(n+1) + diphosphate</text>
        <dbReference type="Rhea" id="RHEA:22508"/>
        <dbReference type="Rhea" id="RHEA-COMP:17339"/>
        <dbReference type="Rhea" id="RHEA-COMP:17340"/>
        <dbReference type="ChEBI" id="CHEBI:33019"/>
        <dbReference type="ChEBI" id="CHEBI:61560"/>
        <dbReference type="ChEBI" id="CHEBI:173112"/>
        <dbReference type="EC" id="2.7.7.7"/>
    </reaction>
</comment>
<keyword evidence="11 13" id="KW-0234">DNA repair</keyword>
<accession>A0A7J5UJU4</accession>
<dbReference type="PANTHER" id="PTHR32294:SF4">
    <property type="entry name" value="ERROR-PRONE DNA POLYMERASE"/>
    <property type="match status" value="1"/>
</dbReference>
<evidence type="ECO:0000256" key="9">
    <source>
        <dbReference type="ARBA" id="ARBA00022763"/>
    </source>
</evidence>
<keyword evidence="17" id="KW-1185">Reference proteome</keyword>
<dbReference type="Pfam" id="PF07733">
    <property type="entry name" value="DNA_pol3_alpha"/>
    <property type="match status" value="1"/>
</dbReference>
<dbReference type="EC" id="2.7.7.7" evidence="3 13"/>
<dbReference type="GO" id="GO:0008408">
    <property type="term" value="F:3'-5' exonuclease activity"/>
    <property type="evidence" value="ECO:0007669"/>
    <property type="project" value="InterPro"/>
</dbReference>
<name>A0A7J5UJU4_9MICO</name>
<evidence type="ECO:0000313" key="17">
    <source>
        <dbReference type="Proteomes" id="UP000451860"/>
    </source>
</evidence>
<evidence type="ECO:0000256" key="1">
    <source>
        <dbReference type="ARBA" id="ARBA00004496"/>
    </source>
</evidence>
<evidence type="ECO:0000256" key="3">
    <source>
        <dbReference type="ARBA" id="ARBA00012417"/>
    </source>
</evidence>
<dbReference type="Gene3D" id="1.10.150.870">
    <property type="match status" value="1"/>
</dbReference>
<dbReference type="SMART" id="SM00481">
    <property type="entry name" value="POLIIIAc"/>
    <property type="match status" value="1"/>
</dbReference>
<comment type="subcellular location">
    <subcellularLocation>
        <location evidence="1 13">Cytoplasm</location>
    </subcellularLocation>
</comment>
<gene>
    <name evidence="16" type="primary">dnaE</name>
    <name evidence="13" type="synonym">dnaE2</name>
    <name evidence="16" type="ORF">GB883_18240</name>
</gene>
<dbReference type="InterPro" id="IPR003141">
    <property type="entry name" value="Pol/His_phosphatase_N"/>
</dbReference>
<dbReference type="InterPro" id="IPR016195">
    <property type="entry name" value="Pol/histidinol_Pase-like"/>
</dbReference>
<keyword evidence="10 13" id="KW-0239">DNA-directed DNA polymerase</keyword>
<evidence type="ECO:0000313" key="16">
    <source>
        <dbReference type="EMBL" id="KAE8762652.1"/>
    </source>
</evidence>
<evidence type="ECO:0000256" key="11">
    <source>
        <dbReference type="ARBA" id="ARBA00023204"/>
    </source>
</evidence>
<dbReference type="OrthoDB" id="9803237at2"/>
<dbReference type="NCBIfam" id="NF004225">
    <property type="entry name" value="PRK05672.1"/>
    <property type="match status" value="1"/>
</dbReference>
<dbReference type="CDD" id="cd07431">
    <property type="entry name" value="PHP_PolIIIA"/>
    <property type="match status" value="1"/>
</dbReference>
<dbReference type="PANTHER" id="PTHR32294">
    <property type="entry name" value="DNA POLYMERASE III SUBUNIT ALPHA"/>
    <property type="match status" value="1"/>
</dbReference>
<dbReference type="NCBIfam" id="TIGR00594">
    <property type="entry name" value="polc"/>
    <property type="match status" value="1"/>
</dbReference>
<keyword evidence="7 13" id="KW-0548">Nucleotidyltransferase</keyword>
<evidence type="ECO:0000259" key="15">
    <source>
        <dbReference type="SMART" id="SM00481"/>
    </source>
</evidence>
<dbReference type="EMBL" id="WHJE01000139">
    <property type="protein sequence ID" value="KAE8762652.1"/>
    <property type="molecule type" value="Genomic_DNA"/>
</dbReference>
<feature type="region of interest" description="Disordered" evidence="14">
    <location>
        <begin position="870"/>
        <end position="914"/>
    </location>
</feature>
<organism evidence="16 17">
    <name type="scientific">Georgenia thermotolerans</name>
    <dbReference type="NCBI Taxonomy" id="527326"/>
    <lineage>
        <taxon>Bacteria</taxon>
        <taxon>Bacillati</taxon>
        <taxon>Actinomycetota</taxon>
        <taxon>Actinomycetes</taxon>
        <taxon>Micrococcales</taxon>
        <taxon>Bogoriellaceae</taxon>
        <taxon>Georgenia</taxon>
    </lineage>
</organism>
<dbReference type="HAMAP" id="MF_01902">
    <property type="entry name" value="DNApol_error_prone"/>
    <property type="match status" value="1"/>
</dbReference>
<evidence type="ECO:0000256" key="2">
    <source>
        <dbReference type="ARBA" id="ARBA00007391"/>
    </source>
</evidence>
<dbReference type="Gene3D" id="3.20.20.140">
    <property type="entry name" value="Metal-dependent hydrolases"/>
    <property type="match status" value="1"/>
</dbReference>
<dbReference type="InterPro" id="IPR004365">
    <property type="entry name" value="NA-bd_OB_tRNA"/>
</dbReference>
<protein>
    <recommendedName>
        <fullName evidence="4 13">Error-prone DNA polymerase</fullName>
        <ecNumber evidence="3 13">2.7.7.7</ecNumber>
    </recommendedName>
</protein>
<keyword evidence="8 13" id="KW-0235">DNA replication</keyword>
<dbReference type="GO" id="GO:0003887">
    <property type="term" value="F:DNA-directed DNA polymerase activity"/>
    <property type="evidence" value="ECO:0007669"/>
    <property type="project" value="UniProtKB-UniRule"/>
</dbReference>
<feature type="domain" description="Polymerase/histidinol phosphatase N-terminal" evidence="15">
    <location>
        <begin position="32"/>
        <end position="99"/>
    </location>
</feature>
<evidence type="ECO:0000256" key="8">
    <source>
        <dbReference type="ARBA" id="ARBA00022705"/>
    </source>
</evidence>